<keyword evidence="4" id="KW-1185">Reference proteome</keyword>
<feature type="domain" description="C2H2-type" evidence="2">
    <location>
        <begin position="167"/>
        <end position="191"/>
    </location>
</feature>
<dbReference type="PANTHER" id="PTHR46179">
    <property type="entry name" value="ZINC FINGER PROTEIN"/>
    <property type="match status" value="1"/>
</dbReference>
<dbReference type="Gene3D" id="3.30.160.60">
    <property type="entry name" value="Classic Zinc Finger"/>
    <property type="match status" value="1"/>
</dbReference>
<dbReference type="GO" id="GO:0003712">
    <property type="term" value="F:transcription coregulator activity"/>
    <property type="evidence" value="ECO:0007669"/>
    <property type="project" value="TreeGrafter"/>
</dbReference>
<dbReference type="InterPro" id="IPR036236">
    <property type="entry name" value="Znf_C2H2_sf"/>
</dbReference>
<dbReference type="PROSITE" id="PS00028">
    <property type="entry name" value="ZINC_FINGER_C2H2_1"/>
    <property type="match status" value="2"/>
</dbReference>
<comment type="caution">
    <text evidence="3">The sequence shown here is derived from an EMBL/GenBank/DDBJ whole genome shotgun (WGS) entry which is preliminary data.</text>
</comment>
<reference evidence="3" key="1">
    <citation type="submission" date="2023-06" db="EMBL/GenBank/DDBJ databases">
        <authorList>
            <person name="Delattre M."/>
        </authorList>
    </citation>
    <scope>NUCLEOTIDE SEQUENCE</scope>
    <source>
        <strain evidence="3">AF72</strain>
    </source>
</reference>
<dbReference type="Proteomes" id="UP001177023">
    <property type="component" value="Unassembled WGS sequence"/>
</dbReference>
<feature type="domain" description="C2H2-type" evidence="2">
    <location>
        <begin position="197"/>
        <end position="225"/>
    </location>
</feature>
<dbReference type="GO" id="GO:0008270">
    <property type="term" value="F:zinc ion binding"/>
    <property type="evidence" value="ECO:0007669"/>
    <property type="project" value="UniProtKB-KW"/>
</dbReference>
<sequence>MSFPNPLALPLPVHVQPAVPPTAAEQNHPALPDTTENQHAPYLADPEKVPLLPAPVSTPTQALGDQVACLIPNCEVLSDGLENWWLHTHHAHRNELQKIHCFRCHQKYSQVGSLRQHLQQHLPWRACLICNLDFLSPARLDAHLNKGAISPKTQANRAAGSSQSGLYKCKHPNCSSSHTSNSQLSRHLDTHKQGGRFHCPSCAKVFKRVEALARHFKKAHRGRCPANRPN</sequence>
<dbReference type="AlphaFoldDB" id="A0AA36CNP2"/>
<feature type="non-terminal residue" evidence="3">
    <location>
        <position position="230"/>
    </location>
</feature>
<name>A0AA36CNP2_9BILA</name>
<organism evidence="3 4">
    <name type="scientific">Mesorhabditis spiculigera</name>
    <dbReference type="NCBI Taxonomy" id="96644"/>
    <lineage>
        <taxon>Eukaryota</taxon>
        <taxon>Metazoa</taxon>
        <taxon>Ecdysozoa</taxon>
        <taxon>Nematoda</taxon>
        <taxon>Chromadorea</taxon>
        <taxon>Rhabditida</taxon>
        <taxon>Rhabditina</taxon>
        <taxon>Rhabditomorpha</taxon>
        <taxon>Rhabditoidea</taxon>
        <taxon>Rhabditidae</taxon>
        <taxon>Mesorhabditinae</taxon>
        <taxon>Mesorhabditis</taxon>
    </lineage>
</organism>
<evidence type="ECO:0000313" key="3">
    <source>
        <dbReference type="EMBL" id="CAJ0572175.1"/>
    </source>
</evidence>
<dbReference type="PANTHER" id="PTHR46179:SF26">
    <property type="entry name" value="ZINC FINGER PROTEIN 423 HOMOLOG"/>
    <property type="match status" value="1"/>
</dbReference>
<proteinExistence type="predicted"/>
<evidence type="ECO:0000313" key="4">
    <source>
        <dbReference type="Proteomes" id="UP001177023"/>
    </source>
</evidence>
<keyword evidence="1" id="KW-0479">Metal-binding</keyword>
<accession>A0AA36CNP2</accession>
<dbReference type="GO" id="GO:0005634">
    <property type="term" value="C:nucleus"/>
    <property type="evidence" value="ECO:0007669"/>
    <property type="project" value="TreeGrafter"/>
</dbReference>
<gene>
    <name evidence="3" type="ORF">MSPICULIGERA_LOCUS10567</name>
</gene>
<dbReference type="InterPro" id="IPR013087">
    <property type="entry name" value="Znf_C2H2_type"/>
</dbReference>
<dbReference type="GO" id="GO:0006357">
    <property type="term" value="P:regulation of transcription by RNA polymerase II"/>
    <property type="evidence" value="ECO:0007669"/>
    <property type="project" value="TreeGrafter"/>
</dbReference>
<dbReference type="SMART" id="SM00355">
    <property type="entry name" value="ZnF_C2H2"/>
    <property type="match status" value="4"/>
</dbReference>
<evidence type="ECO:0000256" key="1">
    <source>
        <dbReference type="PROSITE-ProRule" id="PRU00042"/>
    </source>
</evidence>
<evidence type="ECO:0000259" key="2">
    <source>
        <dbReference type="PROSITE" id="PS50157"/>
    </source>
</evidence>
<dbReference type="SUPFAM" id="SSF57667">
    <property type="entry name" value="beta-beta-alpha zinc fingers"/>
    <property type="match status" value="1"/>
</dbReference>
<keyword evidence="1" id="KW-0862">Zinc</keyword>
<dbReference type="PROSITE" id="PS50157">
    <property type="entry name" value="ZINC_FINGER_C2H2_2"/>
    <property type="match status" value="2"/>
</dbReference>
<dbReference type="EMBL" id="CATQJA010002592">
    <property type="protein sequence ID" value="CAJ0572175.1"/>
    <property type="molecule type" value="Genomic_DNA"/>
</dbReference>
<keyword evidence="1" id="KW-0863">Zinc-finger</keyword>
<protein>
    <recommendedName>
        <fullName evidence="2">C2H2-type domain-containing protein</fullName>
    </recommendedName>
</protein>
<dbReference type="InterPro" id="IPR051061">
    <property type="entry name" value="Zinc_finger_trans_reg"/>
</dbReference>